<reference evidence="1 2" key="1">
    <citation type="journal article" date="2011" name="J. Bacteriol.">
        <title>Complete genome sequence of Mycoplasma haemofelis, a hemotropic mycoplasma.</title>
        <authorList>
            <person name="Barker E.N."/>
            <person name="Helps C.R."/>
            <person name="Peters I.R."/>
            <person name="Darby A.C."/>
            <person name="Radford A.D."/>
            <person name="Tasker S."/>
        </authorList>
    </citation>
    <scope>NUCLEOTIDE SEQUENCE [LARGE SCALE GENOMIC DNA]</scope>
    <source>
        <strain evidence="1 2">Langford 1</strain>
    </source>
</reference>
<dbReference type="HOGENOM" id="CLU_111546_1_0_14"/>
<organism evidence="1 2">
    <name type="scientific">Mycoplasma haemofelis (strain Langford 1)</name>
    <name type="common">Haemobartonella felis</name>
    <dbReference type="NCBI Taxonomy" id="941640"/>
    <lineage>
        <taxon>Bacteria</taxon>
        <taxon>Bacillati</taxon>
        <taxon>Mycoplasmatota</taxon>
        <taxon>Mollicutes</taxon>
        <taxon>Mycoplasmataceae</taxon>
        <taxon>Mycoplasma</taxon>
    </lineage>
</organism>
<keyword evidence="2" id="KW-1185">Reference proteome</keyword>
<dbReference type="Proteomes" id="UP000008637">
    <property type="component" value="Chromosome"/>
</dbReference>
<dbReference type="EMBL" id="FR773153">
    <property type="protein sequence ID" value="CBY93062.1"/>
    <property type="molecule type" value="Genomic_DNA"/>
</dbReference>
<proteinExistence type="predicted"/>
<sequence length="158" mass="17160">MAIGTSKMLLLGASTASVGGVSAGALLLPNMKGEKGIELTSAKEDTATPEIVKKCVVYVTNVPTGTNSNQSVTEILSKYTNISDFLKDKESTNSTFVEDVKKACSGNGEKKFVDSGEEMHVYIYEKTESNGTKKWIYSSDLQQDWMKREGVDKTKLTS</sequence>
<dbReference type="AlphaFoldDB" id="E8ZIU1"/>
<evidence type="ECO:0000313" key="1">
    <source>
        <dbReference type="EMBL" id="CBY93062.1"/>
    </source>
</evidence>
<evidence type="ECO:0000313" key="2">
    <source>
        <dbReference type="Proteomes" id="UP000008637"/>
    </source>
</evidence>
<protein>
    <submittedName>
        <fullName evidence="1">Uncharacterized protein</fullName>
    </submittedName>
</protein>
<accession>E8ZIU1</accession>
<gene>
    <name evidence="1" type="ORF">HF1_10540</name>
</gene>
<dbReference type="KEGG" id="mha:HF1_10540"/>
<name>E8ZIU1_MYCHL</name>